<dbReference type="AlphaFoldDB" id="M0BRU1"/>
<evidence type="ECO:0000256" key="10">
    <source>
        <dbReference type="HAMAP-Rule" id="MF_00449"/>
    </source>
</evidence>
<dbReference type="PANTHER" id="PTHR32114:SF2">
    <property type="entry name" value="ABC TRANSPORTER ABCH.3"/>
    <property type="match status" value="1"/>
</dbReference>
<evidence type="ECO:0000256" key="8">
    <source>
        <dbReference type="ARBA" id="ARBA00023204"/>
    </source>
</evidence>
<evidence type="ECO:0000256" key="11">
    <source>
        <dbReference type="PROSITE-ProRule" id="PRU00471"/>
    </source>
</evidence>
<dbReference type="InterPro" id="IPR013134">
    <property type="entry name" value="Zn_hook_RAD50"/>
</dbReference>
<dbReference type="SUPFAM" id="SSF75712">
    <property type="entry name" value="Rad50 coiled-coil Zn hook"/>
    <property type="match status" value="1"/>
</dbReference>
<keyword evidence="2 10" id="KW-0547">Nucleotide-binding</keyword>
<comment type="function">
    <text evidence="10">Part of the Rad50/Mre11 complex, which is involved in the early steps of DNA double-strand break (DSB) repair. Rad50 controls the balance between DNA end bridging and DNA resection via ATP-dependent structural rearrangements of the Rad50/Mre11 complex.</text>
</comment>
<sequence length="890" mass="100304">MRVTDVRLENFKCYEETDLDLSSGITVVHGVNGSGKSTLLEAIFFALYGSKALDDRTLDDVVTTGAETTVVELGFTHEGEAYRIERRLKRRDERTSTTKCVLDGPDGTVDGARDVRAYVTSLLRMDATAFVNCAYVRQGEVNKLIHASPAERQDMIDDLLQLGALEAYRERANDARLGVSDVLDEVRGEAATLDEQIEDKRDAGLHDRLNELETERGDVEEDIEHFEAQRERAVETRDDAREVLETHEERRAEIESLDEEIESLQAKIEATESDRTDASERIAELDSTRSDLETRRASILSDLSIEDVTAIEDRLDELDERDDDLGDELADVRVSISETSGAVDQHEEKAETLADDATEAREQAAELEADIEAARETIEERQSALADLDDEIEEERAAFEDVPIEFGDAAAHREELRERADELAAAIADLVAERTALESAIEDAEALLEAGKCPECGQPVEGAPHVSDLSDRRAKLESLESELAELREEQSDLEERIERAESLRESEQAVERLRDNRETTEQLLSEKRESVAEKVDQCEQLRADAEEAEREAENHREQATKRAADVEEHRSRLGEINAKRSDLRSERESLETAQELSAQIEDCEETIERLRERRTDWETMNDERREQLSTARDRRAELEAALDEERLETATEDVERAEEYIEQVDEKLETLRERRSELQSAIGAVENELAELESLVDRREAVERRLESLEAVYDEAETLQETYATLRSELRQRNVETLDRLLNETFDLVYQNDTYAGIDLDGSYQLTVYQKDGAALDPEQLSGGERALFNLSLRCAIYRLLAEGVEGAGPLPPLILDEPTVFLDAGHVGQLITLVETMRDLGVEQILLVSHDEELVGAADELVHVETDPTTNRSSLSKRAHLDQLPMGAD</sequence>
<evidence type="ECO:0000313" key="15">
    <source>
        <dbReference type="Proteomes" id="UP000011560"/>
    </source>
</evidence>
<keyword evidence="15" id="KW-1185">Reference proteome</keyword>
<reference evidence="14 15" key="1">
    <citation type="journal article" date="2014" name="PLoS Genet.">
        <title>Phylogenetically driven sequencing of extremely halophilic archaea reveals strategies for static and dynamic osmo-response.</title>
        <authorList>
            <person name="Becker E.A."/>
            <person name="Seitzer P.M."/>
            <person name="Tritt A."/>
            <person name="Larsen D."/>
            <person name="Krusor M."/>
            <person name="Yao A.I."/>
            <person name="Wu D."/>
            <person name="Madern D."/>
            <person name="Eisen J.A."/>
            <person name="Darling A.E."/>
            <person name="Facciotti M.T."/>
        </authorList>
    </citation>
    <scope>NUCLEOTIDE SEQUENCE [LARGE SCALE GENOMIC DNA]</scope>
    <source>
        <strain evidence="14 15">JCM 14624</strain>
    </source>
</reference>
<organism evidence="14 15">
    <name type="scientific">Halovivax asiaticus JCM 14624</name>
    <dbReference type="NCBI Taxonomy" id="1227490"/>
    <lineage>
        <taxon>Archaea</taxon>
        <taxon>Methanobacteriati</taxon>
        <taxon>Methanobacteriota</taxon>
        <taxon>Stenosarchaea group</taxon>
        <taxon>Halobacteria</taxon>
        <taxon>Halobacteriales</taxon>
        <taxon>Natrialbaceae</taxon>
        <taxon>Halovivax</taxon>
    </lineage>
</organism>
<dbReference type="PATRIC" id="fig|1227490.4.peg.550"/>
<evidence type="ECO:0000256" key="9">
    <source>
        <dbReference type="ARBA" id="ARBA00049666"/>
    </source>
</evidence>
<keyword evidence="3 10" id="KW-0227">DNA damage</keyword>
<feature type="binding site" evidence="10">
    <location>
        <position position="12"/>
    </location>
    <ligand>
        <name>ATP</name>
        <dbReference type="ChEBI" id="CHEBI:30616"/>
    </ligand>
</feature>
<comment type="domain">
    <text evidence="10">The two conserved Cys that bind zinc constitute the zinc-hook, which separates the large intramolecular coiled coil regions. The 2 Cys residues coordinate one molecule of zinc with the help of the 2 Cys residues of the zinc-hook of another Rad50 molecule, thereby forming a V-shaped homodimer.</text>
</comment>
<evidence type="ECO:0000256" key="12">
    <source>
        <dbReference type="SAM" id="MobiDB-lite"/>
    </source>
</evidence>
<evidence type="ECO:0000256" key="4">
    <source>
        <dbReference type="ARBA" id="ARBA00022801"/>
    </source>
</evidence>
<dbReference type="GO" id="GO:0005524">
    <property type="term" value="F:ATP binding"/>
    <property type="evidence" value="ECO:0007669"/>
    <property type="project" value="UniProtKB-UniRule"/>
</dbReference>
<keyword evidence="5 10" id="KW-0862">Zinc</keyword>
<keyword evidence="6 10" id="KW-0067">ATP-binding</keyword>
<keyword evidence="4 10" id="KW-0378">Hydrolase</keyword>
<comment type="similarity">
    <text evidence="10">Belongs to the SMC family. RAD50 subfamily.</text>
</comment>
<dbReference type="GO" id="GO:0008270">
    <property type="term" value="F:zinc ion binding"/>
    <property type="evidence" value="ECO:0007669"/>
    <property type="project" value="UniProtKB-UniRule"/>
</dbReference>
<dbReference type="NCBIfam" id="NF002572">
    <property type="entry name" value="PRK02224.1"/>
    <property type="match status" value="1"/>
</dbReference>
<feature type="domain" description="Zinc-hook" evidence="13">
    <location>
        <begin position="406"/>
        <end position="505"/>
    </location>
</feature>
<dbReference type="Pfam" id="PF13476">
    <property type="entry name" value="AAA_23"/>
    <property type="match status" value="1"/>
</dbReference>
<feature type="region of interest" description="Disordered" evidence="12">
    <location>
        <begin position="485"/>
        <end position="587"/>
    </location>
</feature>
<evidence type="ECO:0000259" key="13">
    <source>
        <dbReference type="PROSITE" id="PS51131"/>
    </source>
</evidence>
<dbReference type="HAMAP" id="MF_00449">
    <property type="entry name" value="RAD50"/>
    <property type="match status" value="1"/>
</dbReference>
<dbReference type="STRING" id="1227490.C479_02711"/>
<dbReference type="RefSeq" id="WP_007697475.1">
    <property type="nucleotide sequence ID" value="NZ_AOIQ01000006.1"/>
</dbReference>
<feature type="binding site" evidence="10 11">
    <location>
        <position position="456"/>
    </location>
    <ligand>
        <name>Zn(2+)</name>
        <dbReference type="ChEBI" id="CHEBI:29105"/>
    </ligand>
</feature>
<feature type="binding site" evidence="10">
    <location>
        <begin position="32"/>
        <end position="38"/>
    </location>
    <ligand>
        <name>ATP</name>
        <dbReference type="ChEBI" id="CHEBI:30616"/>
    </ligand>
</feature>
<dbReference type="OrthoDB" id="25344at2157"/>
<evidence type="ECO:0000256" key="7">
    <source>
        <dbReference type="ARBA" id="ARBA00023054"/>
    </source>
</evidence>
<dbReference type="NCBIfam" id="NF041035">
    <property type="entry name" value="Rad50_Halo"/>
    <property type="match status" value="1"/>
</dbReference>
<comment type="cofactor">
    <cofactor evidence="10">
        <name>Zn(2+)</name>
        <dbReference type="ChEBI" id="CHEBI:29105"/>
    </cofactor>
    <text evidence="10">Binds 1 zinc ion per homodimer.</text>
</comment>
<dbReference type="Proteomes" id="UP000011560">
    <property type="component" value="Unassembled WGS sequence"/>
</dbReference>
<keyword evidence="7 10" id="KW-0175">Coiled coil</keyword>
<evidence type="ECO:0000313" key="14">
    <source>
        <dbReference type="EMBL" id="ELZ13721.1"/>
    </source>
</evidence>
<dbReference type="GO" id="GO:0006302">
    <property type="term" value="P:double-strand break repair"/>
    <property type="evidence" value="ECO:0007669"/>
    <property type="project" value="UniProtKB-UniRule"/>
</dbReference>
<dbReference type="PANTHER" id="PTHR32114">
    <property type="entry name" value="ABC TRANSPORTER ABCH.3"/>
    <property type="match status" value="1"/>
</dbReference>
<feature type="coiled-coil region" evidence="10">
    <location>
        <begin position="183"/>
        <end position="295"/>
    </location>
</feature>
<comment type="caution">
    <text evidence="14">The sequence shown here is derived from an EMBL/GenBank/DDBJ whole genome shotgun (WGS) entry which is preliminary data.</text>
</comment>
<keyword evidence="1 10" id="KW-0479">Metal-binding</keyword>
<evidence type="ECO:0000256" key="5">
    <source>
        <dbReference type="ARBA" id="ARBA00022833"/>
    </source>
</evidence>
<feature type="binding site" evidence="10 11">
    <location>
        <position position="453"/>
    </location>
    <ligand>
        <name>Zn(2+)</name>
        <dbReference type="ChEBI" id="CHEBI:29105"/>
    </ligand>
</feature>
<protein>
    <recommendedName>
        <fullName evidence="10">DNA double-strand break repair Rad50 ATPase</fullName>
    </recommendedName>
</protein>
<name>M0BRU1_9EURY</name>
<comment type="similarity">
    <text evidence="9">Belongs to the Sph1/Sph2 family.</text>
</comment>
<evidence type="ECO:0000256" key="6">
    <source>
        <dbReference type="ARBA" id="ARBA00022840"/>
    </source>
</evidence>
<dbReference type="Gene3D" id="1.10.287.510">
    <property type="entry name" value="Helix hairpin bin"/>
    <property type="match status" value="1"/>
</dbReference>
<dbReference type="GO" id="GO:0016887">
    <property type="term" value="F:ATP hydrolysis activity"/>
    <property type="evidence" value="ECO:0007669"/>
    <property type="project" value="UniProtKB-UniRule"/>
</dbReference>
<gene>
    <name evidence="10" type="primary">rad50</name>
    <name evidence="14" type="ORF">C479_02711</name>
</gene>
<dbReference type="Gene3D" id="3.40.50.300">
    <property type="entry name" value="P-loop containing nucleotide triphosphate hydrolases"/>
    <property type="match status" value="2"/>
</dbReference>
<proteinExistence type="inferred from homology"/>
<dbReference type="SUPFAM" id="SSF52540">
    <property type="entry name" value="P-loop containing nucleoside triphosphate hydrolases"/>
    <property type="match status" value="1"/>
</dbReference>
<accession>M0BRU1</accession>
<comment type="caution">
    <text evidence="10">Lacks conserved residue(s) required for the propagation of feature annotation.</text>
</comment>
<evidence type="ECO:0000256" key="2">
    <source>
        <dbReference type="ARBA" id="ARBA00022741"/>
    </source>
</evidence>
<dbReference type="InterPro" id="IPR053480">
    <property type="entry name" value="DSB_repair_ATPase"/>
</dbReference>
<dbReference type="InterPro" id="IPR022982">
    <property type="entry name" value="Rad50_ATPase_archaeal"/>
</dbReference>
<dbReference type="InterPro" id="IPR038729">
    <property type="entry name" value="Rad50/SbcC_AAA"/>
</dbReference>
<dbReference type="InterPro" id="IPR027417">
    <property type="entry name" value="P-loop_NTPase"/>
</dbReference>
<feature type="binding site" evidence="10">
    <location>
        <position position="138"/>
    </location>
    <ligand>
        <name>ATP</name>
        <dbReference type="ChEBI" id="CHEBI:30616"/>
    </ligand>
</feature>
<keyword evidence="8 10" id="KW-0234">DNA repair</keyword>
<evidence type="ECO:0000256" key="3">
    <source>
        <dbReference type="ARBA" id="ARBA00022763"/>
    </source>
</evidence>
<evidence type="ECO:0000256" key="1">
    <source>
        <dbReference type="ARBA" id="ARBA00022723"/>
    </source>
</evidence>
<dbReference type="EMBL" id="AOIQ01000006">
    <property type="protein sequence ID" value="ELZ13721.1"/>
    <property type="molecule type" value="Genomic_DNA"/>
</dbReference>
<dbReference type="PROSITE" id="PS51131">
    <property type="entry name" value="ZN_HOOK"/>
    <property type="match status" value="1"/>
</dbReference>
<dbReference type="Gene3D" id="1.20.5.340">
    <property type="match status" value="1"/>
</dbReference>
<comment type="subunit">
    <text evidence="10">Homodimer. Forms a heterotetramer composed of two Mre11 subunits and two Rad50 subunits.</text>
</comment>